<dbReference type="Gene3D" id="2.10.109.10">
    <property type="entry name" value="Umud Fragment, subunit A"/>
    <property type="match status" value="1"/>
</dbReference>
<dbReference type="PRINTS" id="PR00727">
    <property type="entry name" value="LEADERPTASE"/>
</dbReference>
<dbReference type="InterPro" id="IPR019533">
    <property type="entry name" value="Peptidase_S26"/>
</dbReference>
<gene>
    <name evidence="4" type="ORF">Plo01_05060</name>
</gene>
<feature type="active site" evidence="2">
    <location>
        <position position="97"/>
    </location>
</feature>
<dbReference type="GO" id="GO:0006465">
    <property type="term" value="P:signal peptide processing"/>
    <property type="evidence" value="ECO:0007669"/>
    <property type="project" value="InterPro"/>
</dbReference>
<keyword evidence="5" id="KW-1185">Reference proteome</keyword>
<feature type="active site" evidence="2">
    <location>
        <position position="38"/>
    </location>
</feature>
<dbReference type="Pfam" id="PF10502">
    <property type="entry name" value="Peptidase_S26"/>
    <property type="match status" value="1"/>
</dbReference>
<name>A0A8J3RE70_9ACTN</name>
<dbReference type="AlphaFoldDB" id="A0A8J3RE70"/>
<evidence type="ECO:0000313" key="5">
    <source>
        <dbReference type="Proteomes" id="UP000616724"/>
    </source>
</evidence>
<dbReference type="EMBL" id="BOOH01000004">
    <property type="protein sequence ID" value="GIH74077.1"/>
    <property type="molecule type" value="Genomic_DNA"/>
</dbReference>
<accession>A0A8J3RE70</accession>
<dbReference type="CDD" id="cd06462">
    <property type="entry name" value="Peptidase_S24_S26"/>
    <property type="match status" value="1"/>
</dbReference>
<evidence type="ECO:0000313" key="4">
    <source>
        <dbReference type="EMBL" id="GIH74077.1"/>
    </source>
</evidence>
<dbReference type="GO" id="GO:0005886">
    <property type="term" value="C:plasma membrane"/>
    <property type="evidence" value="ECO:0007669"/>
    <property type="project" value="UniProtKB-SubCell"/>
</dbReference>
<feature type="domain" description="Peptidase S26" evidence="3">
    <location>
        <begin position="16"/>
        <end position="108"/>
    </location>
</feature>
<organism evidence="4 5">
    <name type="scientific">Planobispora longispora</name>
    <dbReference type="NCBI Taxonomy" id="28887"/>
    <lineage>
        <taxon>Bacteria</taxon>
        <taxon>Bacillati</taxon>
        <taxon>Actinomycetota</taxon>
        <taxon>Actinomycetes</taxon>
        <taxon>Streptosporangiales</taxon>
        <taxon>Streptosporangiaceae</taxon>
        <taxon>Planobispora</taxon>
    </lineage>
</organism>
<dbReference type="InterPro" id="IPR036286">
    <property type="entry name" value="LexA/Signal_pep-like_sf"/>
</dbReference>
<evidence type="ECO:0000259" key="3">
    <source>
        <dbReference type="Pfam" id="PF10502"/>
    </source>
</evidence>
<comment type="subcellular location">
    <subcellularLocation>
        <location evidence="1">Cell membrane</location>
        <topology evidence="1">Single-pass type II membrane protein</topology>
    </subcellularLocation>
</comment>
<reference evidence="4 5" key="1">
    <citation type="submission" date="2021-01" db="EMBL/GenBank/DDBJ databases">
        <title>Whole genome shotgun sequence of Planobispora longispora NBRC 13918.</title>
        <authorList>
            <person name="Komaki H."/>
            <person name="Tamura T."/>
        </authorList>
    </citation>
    <scope>NUCLEOTIDE SEQUENCE [LARGE SCALE GENOMIC DNA]</scope>
    <source>
        <strain evidence="4 5">NBRC 13918</strain>
    </source>
</reference>
<dbReference type="Proteomes" id="UP000616724">
    <property type="component" value="Unassembled WGS sequence"/>
</dbReference>
<evidence type="ECO:0000256" key="1">
    <source>
        <dbReference type="ARBA" id="ARBA00004401"/>
    </source>
</evidence>
<dbReference type="SUPFAM" id="SSF51306">
    <property type="entry name" value="LexA/Signal peptidase"/>
    <property type="match status" value="1"/>
</dbReference>
<proteinExistence type="predicted"/>
<dbReference type="InterPro" id="IPR000223">
    <property type="entry name" value="Pept_S26A_signal_pept_1"/>
</dbReference>
<comment type="caution">
    <text evidence="4">The sequence shown here is derived from an EMBL/GenBank/DDBJ whole genome shotgun (WGS) entry which is preliminary data.</text>
</comment>
<evidence type="ECO:0000256" key="2">
    <source>
        <dbReference type="PIRSR" id="PIRSR600223-1"/>
    </source>
</evidence>
<dbReference type="RefSeq" id="WP_203888820.1">
    <property type="nucleotide sequence ID" value="NZ_BOOH01000004.1"/>
</dbReference>
<sequence>MLGVILAGALSAAGLLFVCALVPVLTGRVFTVNVNGRSMEPTLRPGQRVLIRRRPGRGLRPGALVLLRGPGTAAGPAPGNAPHGAPDLPGTAPLLIKRVIAVPGDPVPAEFERSTGTPAGSPVPEGKIIIRGDNPRYSVDSLMTGFYGIDMVVGTALRPAAVFRGLFRPVIRRDPSGAGR</sequence>
<protein>
    <recommendedName>
        <fullName evidence="3">Peptidase S26 domain-containing protein</fullName>
    </recommendedName>
</protein>
<dbReference type="GO" id="GO:0004252">
    <property type="term" value="F:serine-type endopeptidase activity"/>
    <property type="evidence" value="ECO:0007669"/>
    <property type="project" value="InterPro"/>
</dbReference>